<organism evidence="9 10">
    <name type="scientific">Strigops habroptila</name>
    <name type="common">Kakapo</name>
    <dbReference type="NCBI Taxonomy" id="2489341"/>
    <lineage>
        <taxon>Eukaryota</taxon>
        <taxon>Metazoa</taxon>
        <taxon>Chordata</taxon>
        <taxon>Craniata</taxon>
        <taxon>Vertebrata</taxon>
        <taxon>Euteleostomi</taxon>
        <taxon>Archelosauria</taxon>
        <taxon>Archosauria</taxon>
        <taxon>Dinosauria</taxon>
        <taxon>Saurischia</taxon>
        <taxon>Theropoda</taxon>
        <taxon>Coelurosauria</taxon>
        <taxon>Aves</taxon>
        <taxon>Neognathae</taxon>
        <taxon>Neoaves</taxon>
        <taxon>Telluraves</taxon>
        <taxon>Australaves</taxon>
        <taxon>Psittaciformes</taxon>
        <taxon>Psittacidae</taxon>
        <taxon>Strigops</taxon>
    </lineage>
</organism>
<evidence type="ECO:0000256" key="5">
    <source>
        <dbReference type="ARBA" id="ARBA00023242"/>
    </source>
</evidence>
<feature type="compositionally biased region" description="Basic and acidic residues" evidence="7">
    <location>
        <begin position="368"/>
        <end position="378"/>
    </location>
</feature>
<feature type="compositionally biased region" description="Polar residues" evidence="7">
    <location>
        <begin position="1480"/>
        <end position="1499"/>
    </location>
</feature>
<evidence type="ECO:0000256" key="4">
    <source>
        <dbReference type="ARBA" id="ARBA00022843"/>
    </source>
</evidence>
<feature type="compositionally biased region" description="Basic residues" evidence="7">
    <location>
        <begin position="1180"/>
        <end position="1199"/>
    </location>
</feature>
<feature type="region of interest" description="Disordered" evidence="7">
    <location>
        <begin position="1"/>
        <end position="347"/>
    </location>
</feature>
<feature type="compositionally biased region" description="Low complexity" evidence="7">
    <location>
        <begin position="2197"/>
        <end position="2206"/>
    </location>
</feature>
<feature type="domain" description="PP1-binding" evidence="8">
    <location>
        <begin position="308"/>
        <end position="356"/>
    </location>
</feature>
<evidence type="ECO:0000256" key="1">
    <source>
        <dbReference type="ARBA" id="ARBA00004123"/>
    </source>
</evidence>
<feature type="compositionally biased region" description="Basic residues" evidence="7">
    <location>
        <begin position="249"/>
        <end position="259"/>
    </location>
</feature>
<feature type="compositionally biased region" description="Polar residues" evidence="7">
    <location>
        <begin position="2060"/>
        <end position="2071"/>
    </location>
</feature>
<dbReference type="InterPro" id="IPR029334">
    <property type="entry name" value="PP1-bd"/>
</dbReference>
<dbReference type="PANTHER" id="PTHR21603">
    <property type="entry name" value="ANTIGEN KI-67-LIKE PROTEIN"/>
    <property type="match status" value="1"/>
</dbReference>
<evidence type="ECO:0000256" key="3">
    <source>
        <dbReference type="ARBA" id="ARBA00022553"/>
    </source>
</evidence>
<keyword evidence="4" id="KW-0832">Ubl conjugation</keyword>
<evidence type="ECO:0000313" key="9">
    <source>
        <dbReference type="Ensembl" id="ENSSHBP00005008651.1"/>
    </source>
</evidence>
<feature type="compositionally biased region" description="Basic and acidic residues" evidence="7">
    <location>
        <begin position="1269"/>
        <end position="1296"/>
    </location>
</feature>
<dbReference type="SMART" id="SM01295">
    <property type="entry name" value="K167R"/>
    <property type="match status" value="3"/>
</dbReference>
<dbReference type="Pfam" id="PF08065">
    <property type="entry name" value="KI67R"/>
    <property type="match status" value="1"/>
</dbReference>
<dbReference type="InterPro" id="IPR012568">
    <property type="entry name" value="KI67R"/>
</dbReference>
<feature type="compositionally biased region" description="Low complexity" evidence="7">
    <location>
        <begin position="1974"/>
        <end position="1989"/>
    </location>
</feature>
<feature type="compositionally biased region" description="Basic and acidic residues" evidence="7">
    <location>
        <begin position="1802"/>
        <end position="1813"/>
    </location>
</feature>
<dbReference type="OMA" id="TQSHVKN"/>
<reference evidence="9" key="3">
    <citation type="submission" date="2025-09" db="UniProtKB">
        <authorList>
            <consortium name="Ensembl"/>
        </authorList>
    </citation>
    <scope>IDENTIFICATION</scope>
</reference>
<reference evidence="9 10" key="1">
    <citation type="submission" date="2019-11" db="EMBL/GenBank/DDBJ databases">
        <title>Strigops habroptila (kakapo) genome, bStrHab1, primary haplotype, v2.</title>
        <authorList>
            <person name="Jarvis E.D."/>
            <person name="Howard J."/>
            <person name="Rhie A."/>
            <person name="Phillippy A."/>
            <person name="Korlach J."/>
            <person name="Digby A."/>
            <person name="Iorns D."/>
            <person name="Eason D."/>
            <person name="Robertson B."/>
            <person name="Raemaekers T."/>
            <person name="Howe K."/>
            <person name="Lewin H."/>
            <person name="Damas J."/>
            <person name="Hastie A."/>
            <person name="Tracey A."/>
            <person name="Chow W."/>
            <person name="Fedrigo O."/>
        </authorList>
    </citation>
    <scope>NUCLEOTIDE SEQUENCE [LARGE SCALE GENOMIC DNA]</scope>
</reference>
<dbReference type="Ensembl" id="ENSSHBT00005010430.1">
    <property type="protein sequence ID" value="ENSSHBP00005008651.1"/>
    <property type="gene ID" value="ENSSHBG00005007566.1"/>
</dbReference>
<reference evidence="9" key="2">
    <citation type="submission" date="2025-08" db="UniProtKB">
        <authorList>
            <consortium name="Ensembl"/>
        </authorList>
    </citation>
    <scope>IDENTIFICATION</scope>
</reference>
<dbReference type="Pfam" id="PF15276">
    <property type="entry name" value="PP1_bind"/>
    <property type="match status" value="1"/>
</dbReference>
<feature type="compositionally biased region" description="Basic and acidic residues" evidence="7">
    <location>
        <begin position="213"/>
        <end position="240"/>
    </location>
</feature>
<feature type="compositionally biased region" description="Basic and acidic residues" evidence="7">
    <location>
        <begin position="117"/>
        <end position="140"/>
    </location>
</feature>
<feature type="compositionally biased region" description="Basic and acidic residues" evidence="7">
    <location>
        <begin position="1826"/>
        <end position="1836"/>
    </location>
</feature>
<feature type="compositionally biased region" description="Basic and acidic residues" evidence="7">
    <location>
        <begin position="1431"/>
        <end position="1444"/>
    </location>
</feature>
<feature type="compositionally biased region" description="Basic and acidic residues" evidence="7">
    <location>
        <begin position="1550"/>
        <end position="1564"/>
    </location>
</feature>
<dbReference type="GeneTree" id="ENSGT00940000154352"/>
<dbReference type="GO" id="GO:0051983">
    <property type="term" value="P:regulation of chromosome segregation"/>
    <property type="evidence" value="ECO:0007669"/>
    <property type="project" value="TreeGrafter"/>
</dbReference>
<feature type="compositionally biased region" description="Basic and acidic residues" evidence="7">
    <location>
        <begin position="1574"/>
        <end position="1589"/>
    </location>
</feature>
<evidence type="ECO:0000259" key="8">
    <source>
        <dbReference type="Pfam" id="PF15276"/>
    </source>
</evidence>
<feature type="compositionally biased region" description="Polar residues" evidence="7">
    <location>
        <begin position="41"/>
        <end position="55"/>
    </location>
</feature>
<dbReference type="InParanoid" id="A0A672U203"/>
<keyword evidence="6" id="KW-0131">Cell cycle</keyword>
<dbReference type="GO" id="GO:0005634">
    <property type="term" value="C:nucleus"/>
    <property type="evidence" value="ECO:0007669"/>
    <property type="project" value="UniProtKB-SubCell"/>
</dbReference>
<dbReference type="GO" id="GO:0007088">
    <property type="term" value="P:regulation of mitotic nuclear division"/>
    <property type="evidence" value="ECO:0007669"/>
    <property type="project" value="TreeGrafter"/>
</dbReference>
<feature type="compositionally biased region" description="Basic and acidic residues" evidence="7">
    <location>
        <begin position="2043"/>
        <end position="2059"/>
    </location>
</feature>
<feature type="region of interest" description="Disordered" evidence="7">
    <location>
        <begin position="692"/>
        <end position="737"/>
    </location>
</feature>
<gene>
    <name evidence="9" type="primary">MKI67</name>
</gene>
<evidence type="ECO:0000256" key="7">
    <source>
        <dbReference type="SAM" id="MobiDB-lite"/>
    </source>
</evidence>
<name>A0A672U203_STRHB</name>
<feature type="compositionally biased region" description="Basic residues" evidence="7">
    <location>
        <begin position="184"/>
        <end position="196"/>
    </location>
</feature>
<feature type="compositionally biased region" description="Low complexity" evidence="7">
    <location>
        <begin position="2025"/>
        <end position="2035"/>
    </location>
</feature>
<feature type="compositionally biased region" description="Basic and acidic residues" evidence="7">
    <location>
        <begin position="1775"/>
        <end position="1785"/>
    </location>
</feature>
<keyword evidence="2" id="KW-1017">Isopeptide bond</keyword>
<dbReference type="Proteomes" id="UP000472266">
    <property type="component" value="Chromosome 6"/>
</dbReference>
<feature type="compositionally biased region" description="Basic and acidic residues" evidence="7">
    <location>
        <begin position="1718"/>
        <end position="1730"/>
    </location>
</feature>
<comment type="subcellular location">
    <subcellularLocation>
        <location evidence="1">Nucleus</location>
    </subcellularLocation>
</comment>
<feature type="compositionally biased region" description="Basic and acidic residues" evidence="7">
    <location>
        <begin position="1200"/>
        <end position="1227"/>
    </location>
</feature>
<feature type="region of interest" description="Disordered" evidence="7">
    <location>
        <begin position="365"/>
        <end position="452"/>
    </location>
</feature>
<keyword evidence="5" id="KW-0539">Nucleus</keyword>
<feature type="compositionally biased region" description="Low complexity" evidence="7">
    <location>
        <begin position="1316"/>
        <end position="1327"/>
    </location>
</feature>
<evidence type="ECO:0000313" key="10">
    <source>
        <dbReference type="Proteomes" id="UP000472266"/>
    </source>
</evidence>
<keyword evidence="3" id="KW-0597">Phosphoprotein</keyword>
<feature type="region of interest" description="Disordered" evidence="7">
    <location>
        <begin position="1132"/>
        <end position="2206"/>
    </location>
</feature>
<accession>A0A672U203</accession>
<proteinExistence type="predicted"/>
<dbReference type="GO" id="GO:0005694">
    <property type="term" value="C:chromosome"/>
    <property type="evidence" value="ECO:0007669"/>
    <property type="project" value="TreeGrafter"/>
</dbReference>
<feature type="compositionally biased region" description="Basic and acidic residues" evidence="7">
    <location>
        <begin position="1132"/>
        <end position="1142"/>
    </location>
</feature>
<feature type="compositionally biased region" description="Polar residues" evidence="7">
    <location>
        <begin position="1616"/>
        <end position="1635"/>
    </location>
</feature>
<evidence type="ECO:0000256" key="6">
    <source>
        <dbReference type="ARBA" id="ARBA00023306"/>
    </source>
</evidence>
<feature type="compositionally biased region" description="Acidic residues" evidence="7">
    <location>
        <begin position="1416"/>
        <end position="1430"/>
    </location>
</feature>
<sequence length="2206" mass="242953">MHSSVPGLDKPAKPGNATTVSEVDQYVPSTPTPRRKSPRSNFVSPTRESSGTNPVITDIPTPRWRVSLERKSLSGVSAETQREDSLSISDSLKQLPLAEKKCLKQRRSSKQHTPGKPAEEVLKEICDQAKFVNSKEEHSEPPASSNSKSPRRNNRESQESPNKSVHLETPASEEFTSELASPASHKRGSGRKRGRPRSSGLLAGKALETNAPLEHHDKPTDRKDSGMNEEVATKGDHQEQGLEDAGVTRLRRLSSKRRSSGGAGLLKDTEAVSEMNISDLLAGEESGKTTKMSPKRKSGEVLLQPLGKRKRVSFGGHLSPELFDKSLPPNSPLKRGAIPARLSLPFGNSPRAVLKKAQGLKHFAVQDFPEHLQKEKVSPRNLPTEKSPSASSPSSGRATPKLPSGSPAPYKKGRFSVSHVTAPLPVVEERDTVAEDMNTEEEDGALVKTPKSSLINQNDKPFLMATPDKPTRSAQLALKVTPMKNRSGAVAVINAKRRSGASSANLLVTKSWAEVVKLGVARPQAKAVKKSVRKGRFLKKTTQSPKTPQSKIKGHFSTGHAESPATIVVGRAYSTTVRTTGRAPKVVKNPILKLNMKMDESFTGMAEMFQTPENVSGKTLPLAAAQKMDFTPTCAAADISDLHTPEETGEMMVSPLNSSDASEQKQDSPGICHFLREESSLKSVFDAISTKTPEERNAMLEENTSGNSLSAIPEKQASRVKSGSRRRTPKQKLEPAEVVSGIKQLLRTPEQRSEPVEALSGIRQLMKTPKQKSEPLEDLSGIKQLMRTPKQKSEPIEALSGIKQLMRTPKHKLEPVEALSGIKQLLRTPKQKSEPVEALSGIRQLMKTPKQKPEPVEALSGIKQLLRTPEQKSEPAEVLSGIKELMRTPKRKLQPVEALSGIRQLMKTPKQKVEPVEALSGIRQLMKTPKQKVEPVEALSGIRQLMRTPEQKSEPVEVLSGIKQLLRTPQRKPEQVEVLSGIKQLLRTPQQKPEPVEVLSGIKELMKTPNQELEPGTDESAFKRLLKAPVENREAVKGVTLTKKTPKVKYQPVEDMIGVSRIFKTPKDKAEPVEDMFDISRLVKTPREKYQRVEDFVGLQRLMAEPKQKCSDSEVDYAGVMEMFDAPEEMEVRSVKAMDSKQDAAPLCTSSTPKREDKGNISQGEDSQQKEPASAGQSTQRRRGRPRKTVHPASAKHCKRDLNLKELQSVEKKSTQEEMEAKNEGRGRRTNRHIQEETVSEPPDQEKVDVSSVEPHGATQRPRRGKRKDQKELKHPSENPEACDKDSSVLQEEKQTSQECGISGIMETEDGPTIKTESVSSSTENENCQLQTGLKETENKSNEGGVEDSEEMLLSPRRRVRGVKKGASPEQLIPPKRGRRDRNDQVQQAASEAFHRTTRKLRKDPSEKMLQREEETFVEDTEAATAEEPENGTKLERKIPEKRVKSLRSAGKHSTEVKADIGEMILENIQTIQKTEETSTEAGTEPQSPIKNEIKTSQGDETENTQENATEASQRLKAESPSGETNKISVTANRNAVKKTTRTRNRRGKKDSLEKKSDEFAKDEENLELIAPKIKSEAGTDESSLKDSVDTPATTPVPAADSDGAAQSRPKRTRNDQGIKNTKQTETLQENQAQSCGMVCTRGRGRKVNFELEEASSKAVGGNRSLPEDDKGTTDKESQQETSENPSSQVRRSRRKQVDTIPQIACSTVMEKQTLTAEDSKDEASTKEQDSALEATSSSTEDIPLRRGRRREVAAASQTSRSLSTRRRRGVLEGGDTKITVREDQNPALGNETLQAKANASARDEREKIDLAAEAKSSSPLQRKRGLSETDGKEEGTNEEQNVPLETVSCAKEKPLGRGRRKETALAPHTTSYIPLRGKRGLPADNSREEAPEEDQNVPLKTSDSSVRENQPRRSRRKETALMLEATSSTSIEEKQGLAKESGTKNNHRGAKKLLLENSTSQEKMDLSKGNSRQTTTSQAVSSTSLQALPEDGKNETPEEQQSVLLEVAPSVKEYPSRVGRKKTTSTSKESNSTSLRENPVLPKDRGQKRILKEDEHTSLENNSSQENTRQLRNKSKKVEFKLEAATSTSYCKNSDLPEHGKASETQDVCLTSTGSGGNHQSGRGEEVTPAPEAAPPSRNRKRQLPADDLPSKKLKSENDGNPALQKGKRNKAKEEPEGAVRATRSAGGTDRKTRSSTRTSAKARK</sequence>
<protein>
    <submittedName>
        <fullName evidence="9">Marker of proliferation Ki-67</fullName>
    </submittedName>
</protein>
<evidence type="ECO:0000256" key="2">
    <source>
        <dbReference type="ARBA" id="ARBA00022499"/>
    </source>
</evidence>
<feature type="compositionally biased region" description="Basic and acidic residues" evidence="7">
    <location>
        <begin position="1403"/>
        <end position="1415"/>
    </location>
</feature>
<feature type="compositionally biased region" description="Polar residues" evidence="7">
    <location>
        <begin position="1522"/>
        <end position="1532"/>
    </location>
</feature>
<dbReference type="PANTHER" id="PTHR21603:SF17">
    <property type="entry name" value="PROLIFERATION MARKER PROTEIN KI-67"/>
    <property type="match status" value="1"/>
</dbReference>
<feature type="compositionally biased region" description="Basic residues" evidence="7">
    <location>
        <begin position="1536"/>
        <end position="1549"/>
    </location>
</feature>
<feature type="compositionally biased region" description="Basic and acidic residues" evidence="7">
    <location>
        <begin position="2150"/>
        <end position="2159"/>
    </location>
</feature>
<feature type="compositionally biased region" description="Basic and acidic residues" evidence="7">
    <location>
        <begin position="2096"/>
        <end position="2105"/>
    </location>
</feature>
<feature type="compositionally biased region" description="Basic and acidic residues" evidence="7">
    <location>
        <begin position="1666"/>
        <end position="1679"/>
    </location>
</feature>
<keyword evidence="10" id="KW-1185">Reference proteome</keyword>